<evidence type="ECO:0008006" key="5">
    <source>
        <dbReference type="Google" id="ProtNLM"/>
    </source>
</evidence>
<evidence type="ECO:0000256" key="2">
    <source>
        <dbReference type="SAM" id="Phobius"/>
    </source>
</evidence>
<evidence type="ECO:0000256" key="1">
    <source>
        <dbReference type="SAM" id="MobiDB-lite"/>
    </source>
</evidence>
<dbReference type="SUPFAM" id="SSF57701">
    <property type="entry name" value="Zn2/Cys6 DNA-binding domain"/>
    <property type="match status" value="1"/>
</dbReference>
<sequence length="306" mass="34236">MAEKTNAVLRQRRPTRPICATCQMLKIRCEYKNLEDDCESCKSKGVGCRYFQSAAPTEVEVILEDIGFDATNEPRLPLGAKRLLVKFLSSCSLHSALDAARTDSECDQVVEDLKSKWRNARHWVLALATIDMSLFAIDAQSLFRINSFSRKAIATSGIATFLGFVCGTWFWGRYRSLQPREFMTRARDIYGSYAFFALSARLPSLAVLISMSALGAFVVCVAYETLPVLTIVLGSIFFIMMGLQFIIRGSEVFYGSILEAFLTAARWIQQLRDKARRVAIRAPSDLPPDAGEHSQADGRARQRESS</sequence>
<reference evidence="3" key="1">
    <citation type="submission" date="2020-05" db="EMBL/GenBank/DDBJ databases">
        <title>Mycena genomes resolve the evolution of fungal bioluminescence.</title>
        <authorList>
            <person name="Tsai I.J."/>
        </authorList>
    </citation>
    <scope>NUCLEOTIDE SEQUENCE</scope>
    <source>
        <strain evidence="3">160909Yilan</strain>
    </source>
</reference>
<dbReference type="InterPro" id="IPR036864">
    <property type="entry name" value="Zn2-C6_fun-type_DNA-bd_sf"/>
</dbReference>
<dbReference type="AlphaFoldDB" id="A0A8H7DB68"/>
<gene>
    <name evidence="3" type="ORF">MSAN_00890600</name>
</gene>
<accession>A0A8H7DB68</accession>
<feature type="transmembrane region" description="Helical" evidence="2">
    <location>
        <begin position="225"/>
        <end position="247"/>
    </location>
</feature>
<evidence type="ECO:0000313" key="4">
    <source>
        <dbReference type="Proteomes" id="UP000623467"/>
    </source>
</evidence>
<feature type="compositionally biased region" description="Basic and acidic residues" evidence="1">
    <location>
        <begin position="290"/>
        <end position="306"/>
    </location>
</feature>
<feature type="transmembrane region" description="Helical" evidence="2">
    <location>
        <begin position="152"/>
        <end position="172"/>
    </location>
</feature>
<feature type="transmembrane region" description="Helical" evidence="2">
    <location>
        <begin position="123"/>
        <end position="146"/>
    </location>
</feature>
<comment type="caution">
    <text evidence="3">The sequence shown here is derived from an EMBL/GenBank/DDBJ whole genome shotgun (WGS) entry which is preliminary data.</text>
</comment>
<dbReference type="EMBL" id="JACAZH010000006">
    <property type="protein sequence ID" value="KAF7366342.1"/>
    <property type="molecule type" value="Genomic_DNA"/>
</dbReference>
<dbReference type="GO" id="GO:0000981">
    <property type="term" value="F:DNA-binding transcription factor activity, RNA polymerase II-specific"/>
    <property type="evidence" value="ECO:0007669"/>
    <property type="project" value="InterPro"/>
</dbReference>
<feature type="transmembrane region" description="Helical" evidence="2">
    <location>
        <begin position="193"/>
        <end position="219"/>
    </location>
</feature>
<keyword evidence="2" id="KW-0472">Membrane</keyword>
<organism evidence="3 4">
    <name type="scientific">Mycena sanguinolenta</name>
    <dbReference type="NCBI Taxonomy" id="230812"/>
    <lineage>
        <taxon>Eukaryota</taxon>
        <taxon>Fungi</taxon>
        <taxon>Dikarya</taxon>
        <taxon>Basidiomycota</taxon>
        <taxon>Agaricomycotina</taxon>
        <taxon>Agaricomycetes</taxon>
        <taxon>Agaricomycetidae</taxon>
        <taxon>Agaricales</taxon>
        <taxon>Marasmiineae</taxon>
        <taxon>Mycenaceae</taxon>
        <taxon>Mycena</taxon>
    </lineage>
</organism>
<dbReference type="Proteomes" id="UP000623467">
    <property type="component" value="Unassembled WGS sequence"/>
</dbReference>
<keyword evidence="2" id="KW-0812">Transmembrane</keyword>
<keyword evidence="2" id="KW-1133">Transmembrane helix</keyword>
<keyword evidence="4" id="KW-1185">Reference proteome</keyword>
<name>A0A8H7DB68_9AGAR</name>
<evidence type="ECO:0000313" key="3">
    <source>
        <dbReference type="EMBL" id="KAF7366342.1"/>
    </source>
</evidence>
<dbReference type="GO" id="GO:0008270">
    <property type="term" value="F:zinc ion binding"/>
    <property type="evidence" value="ECO:0007669"/>
    <property type="project" value="InterPro"/>
</dbReference>
<proteinExistence type="predicted"/>
<dbReference type="OrthoDB" id="2642524at2759"/>
<protein>
    <recommendedName>
        <fullName evidence="5">Zn(2)-C6 fungal-type domain-containing protein</fullName>
    </recommendedName>
</protein>
<feature type="region of interest" description="Disordered" evidence="1">
    <location>
        <begin position="282"/>
        <end position="306"/>
    </location>
</feature>